<feature type="region of interest" description="Disordered" evidence="9">
    <location>
        <begin position="172"/>
        <end position="244"/>
    </location>
</feature>
<dbReference type="PANTHER" id="PTHR14885">
    <property type="entry name" value="CILIA- AND FLAGELLA-ASSOCIATED PROTEIN 43-RELATED"/>
    <property type="match status" value="1"/>
</dbReference>
<gene>
    <name evidence="10" type="ORF">CM83_29193</name>
    <name evidence="11" type="ORF">g.507</name>
</gene>
<keyword evidence="5" id="KW-0677">Repeat</keyword>
<evidence type="ECO:0000256" key="3">
    <source>
        <dbReference type="ARBA" id="ARBA00022490"/>
    </source>
</evidence>
<proteinExistence type="predicted"/>
<evidence type="ECO:0000256" key="1">
    <source>
        <dbReference type="ARBA" id="ARBA00004138"/>
    </source>
</evidence>
<comment type="subcellular location">
    <subcellularLocation>
        <location evidence="1">Cell projection</location>
        <location evidence="1">Cilium</location>
    </subcellularLocation>
    <subcellularLocation>
        <location evidence="2">Cytoplasm</location>
        <location evidence="2">Cytoskeleton</location>
    </subcellularLocation>
</comment>
<organism evidence="10">
    <name type="scientific">Lygus hesperus</name>
    <name type="common">Western plant bug</name>
    <dbReference type="NCBI Taxonomy" id="30085"/>
    <lineage>
        <taxon>Eukaryota</taxon>
        <taxon>Metazoa</taxon>
        <taxon>Ecdysozoa</taxon>
        <taxon>Arthropoda</taxon>
        <taxon>Hexapoda</taxon>
        <taxon>Insecta</taxon>
        <taxon>Pterygota</taxon>
        <taxon>Neoptera</taxon>
        <taxon>Paraneoptera</taxon>
        <taxon>Hemiptera</taxon>
        <taxon>Heteroptera</taxon>
        <taxon>Panheteroptera</taxon>
        <taxon>Cimicomorpha</taxon>
        <taxon>Miridae</taxon>
        <taxon>Mirini</taxon>
        <taxon>Lygus</taxon>
    </lineage>
</organism>
<feature type="compositionally biased region" description="Acidic residues" evidence="9">
    <location>
        <begin position="181"/>
        <end position="202"/>
    </location>
</feature>
<reference evidence="10" key="2">
    <citation type="submission" date="2014-07" db="EMBL/GenBank/DDBJ databases">
        <authorList>
            <person name="Hull J."/>
        </authorList>
    </citation>
    <scope>NUCLEOTIDE SEQUENCE</scope>
</reference>
<dbReference type="GO" id="GO:0005929">
    <property type="term" value="C:cilium"/>
    <property type="evidence" value="ECO:0007669"/>
    <property type="project" value="UniProtKB-SubCell"/>
</dbReference>
<evidence type="ECO:0000256" key="9">
    <source>
        <dbReference type="SAM" id="MobiDB-lite"/>
    </source>
</evidence>
<accession>A0A0A9WG78</accession>
<dbReference type="EMBL" id="GDHC01017423">
    <property type="protein sequence ID" value="JAQ01206.1"/>
    <property type="molecule type" value="Transcribed_RNA"/>
</dbReference>
<protein>
    <submittedName>
        <fullName evidence="10">Uncharacterized protein</fullName>
    </submittedName>
</protein>
<dbReference type="PANTHER" id="PTHR14885:SF3">
    <property type="entry name" value="CILIA- AND FLAGELLA-ASSOCIATED PROTEIN 44"/>
    <property type="match status" value="1"/>
</dbReference>
<keyword evidence="7" id="KW-0206">Cytoskeleton</keyword>
<evidence type="ECO:0000313" key="11">
    <source>
        <dbReference type="EMBL" id="JAQ01206.1"/>
    </source>
</evidence>
<sequence length="244" mass="28592">MNRERLDAELRVRLENIKLTEAEEEDKQRLRCVLESERTRLQTRITTLMRTFDKQLEQLLVERARVDVDVCLIENQLLLLFREYQMLLVYRQRDAELHQQLQHVKAEQSTLKCVVDDTAKENAAVKCRVSSLHEKLKTHKRKTEEFLHNYAPTEHLLYLQKVFHRYFKRRKRKGSHGSGNSEDDDDITSDDEDELNNEDDDAAELHTGQNKDSNQNDDDEGGDEGAFYDPDFEEVCPVGCPGEL</sequence>
<dbReference type="AlphaFoldDB" id="A0A0A9WG78"/>
<reference evidence="11" key="3">
    <citation type="journal article" date="2016" name="Gigascience">
        <title>De novo construction of an expanded transcriptome assembly for the western tarnished plant bug, Lygus hesperus.</title>
        <authorList>
            <person name="Tassone E.E."/>
            <person name="Geib S.M."/>
            <person name="Hall B."/>
            <person name="Fabrick J.A."/>
            <person name="Brent C.S."/>
            <person name="Hull J.J."/>
        </authorList>
    </citation>
    <scope>NUCLEOTIDE SEQUENCE</scope>
</reference>
<name>A0A0A9WG78_LYGHE</name>
<dbReference type="EMBL" id="GBHO01039739">
    <property type="protein sequence ID" value="JAG03865.1"/>
    <property type="molecule type" value="Transcribed_RNA"/>
</dbReference>
<keyword evidence="4" id="KW-0853">WD repeat</keyword>
<keyword evidence="8" id="KW-0966">Cell projection</keyword>
<evidence type="ECO:0000313" key="10">
    <source>
        <dbReference type="EMBL" id="JAG03865.1"/>
    </source>
</evidence>
<evidence type="ECO:0000256" key="4">
    <source>
        <dbReference type="ARBA" id="ARBA00022574"/>
    </source>
</evidence>
<keyword evidence="3" id="KW-0963">Cytoplasm</keyword>
<dbReference type="GO" id="GO:0005856">
    <property type="term" value="C:cytoskeleton"/>
    <property type="evidence" value="ECO:0007669"/>
    <property type="project" value="UniProtKB-SubCell"/>
</dbReference>
<evidence type="ECO:0000256" key="8">
    <source>
        <dbReference type="ARBA" id="ARBA00023273"/>
    </source>
</evidence>
<reference evidence="10" key="1">
    <citation type="journal article" date="2014" name="PLoS ONE">
        <title>Transcriptome-Based Identification of ABC Transporters in the Western Tarnished Plant Bug Lygus hesperus.</title>
        <authorList>
            <person name="Hull J.J."/>
            <person name="Chaney K."/>
            <person name="Geib S.M."/>
            <person name="Fabrick J.A."/>
            <person name="Brent C.S."/>
            <person name="Walsh D."/>
            <person name="Lavine L.C."/>
        </authorList>
    </citation>
    <scope>NUCLEOTIDE SEQUENCE</scope>
</reference>
<evidence type="ECO:0000256" key="2">
    <source>
        <dbReference type="ARBA" id="ARBA00004245"/>
    </source>
</evidence>
<evidence type="ECO:0000256" key="5">
    <source>
        <dbReference type="ARBA" id="ARBA00022737"/>
    </source>
</evidence>
<keyword evidence="6" id="KW-0175">Coiled coil</keyword>
<evidence type="ECO:0000256" key="6">
    <source>
        <dbReference type="ARBA" id="ARBA00023054"/>
    </source>
</evidence>
<evidence type="ECO:0000256" key="7">
    <source>
        <dbReference type="ARBA" id="ARBA00023212"/>
    </source>
</evidence>